<proteinExistence type="predicted"/>
<gene>
    <name evidence="1" type="ORF">GFSPODELE1_LOCUS8945</name>
</gene>
<evidence type="ECO:0000313" key="1">
    <source>
        <dbReference type="EMBL" id="CAL1712697.1"/>
    </source>
</evidence>
<reference evidence="2" key="1">
    <citation type="submission" date="2024-04" db="EMBL/GenBank/DDBJ databases">
        <authorList>
            <person name="Shaw F."/>
            <person name="Minotto A."/>
        </authorList>
    </citation>
    <scope>NUCLEOTIDE SEQUENCE [LARGE SCALE GENOMIC DNA]</scope>
</reference>
<protein>
    <submittedName>
        <fullName evidence="1">Uncharacterized protein</fullName>
    </submittedName>
</protein>
<sequence>MPRSVRRYGDLVTADGKPITDNLRVFKKEFQVVDKPAVTDHNIHDDYIRDPPHNQGTLSIEAIEQEHEEEQRLAHLAQKGRKGKRRMSV</sequence>
<dbReference type="Proteomes" id="UP001497453">
    <property type="component" value="Chromosome 7"/>
</dbReference>
<accession>A0ABP1DY33</accession>
<dbReference type="EMBL" id="OZ037950">
    <property type="protein sequence ID" value="CAL1712697.1"/>
    <property type="molecule type" value="Genomic_DNA"/>
</dbReference>
<keyword evidence="2" id="KW-1185">Reference proteome</keyword>
<organism evidence="1 2">
    <name type="scientific">Somion occarium</name>
    <dbReference type="NCBI Taxonomy" id="3059160"/>
    <lineage>
        <taxon>Eukaryota</taxon>
        <taxon>Fungi</taxon>
        <taxon>Dikarya</taxon>
        <taxon>Basidiomycota</taxon>
        <taxon>Agaricomycotina</taxon>
        <taxon>Agaricomycetes</taxon>
        <taxon>Polyporales</taxon>
        <taxon>Cerrenaceae</taxon>
        <taxon>Somion</taxon>
    </lineage>
</organism>
<evidence type="ECO:0000313" key="2">
    <source>
        <dbReference type="Proteomes" id="UP001497453"/>
    </source>
</evidence>
<name>A0ABP1DY33_9APHY</name>